<dbReference type="OrthoDB" id="4788268at2759"/>
<gene>
    <name evidence="1" type="ORF">B0I36DRAFT_341286</name>
</gene>
<comment type="caution">
    <text evidence="1">The sequence shown here is derived from an EMBL/GenBank/DDBJ whole genome shotgun (WGS) entry which is preliminary data.</text>
</comment>
<dbReference type="EMBL" id="JAGTJQ010000016">
    <property type="protein sequence ID" value="KAH7010856.1"/>
    <property type="molecule type" value="Genomic_DNA"/>
</dbReference>
<dbReference type="RefSeq" id="XP_046004341.1">
    <property type="nucleotide sequence ID" value="XM_046156003.1"/>
</dbReference>
<dbReference type="Proteomes" id="UP000756346">
    <property type="component" value="Unassembled WGS sequence"/>
</dbReference>
<name>A0A9P8XQ71_9PEZI</name>
<reference evidence="1" key="1">
    <citation type="journal article" date="2021" name="Nat. Commun.">
        <title>Genetic determinants of endophytism in the Arabidopsis root mycobiome.</title>
        <authorList>
            <person name="Mesny F."/>
            <person name="Miyauchi S."/>
            <person name="Thiergart T."/>
            <person name="Pickel B."/>
            <person name="Atanasova L."/>
            <person name="Karlsson M."/>
            <person name="Huettel B."/>
            <person name="Barry K.W."/>
            <person name="Haridas S."/>
            <person name="Chen C."/>
            <person name="Bauer D."/>
            <person name="Andreopoulos W."/>
            <person name="Pangilinan J."/>
            <person name="LaButti K."/>
            <person name="Riley R."/>
            <person name="Lipzen A."/>
            <person name="Clum A."/>
            <person name="Drula E."/>
            <person name="Henrissat B."/>
            <person name="Kohler A."/>
            <person name="Grigoriev I.V."/>
            <person name="Martin F.M."/>
            <person name="Hacquard S."/>
        </authorList>
    </citation>
    <scope>NUCLEOTIDE SEQUENCE</scope>
    <source>
        <strain evidence="1">MPI-CAGE-CH-0230</strain>
    </source>
</reference>
<proteinExistence type="predicted"/>
<organism evidence="1 2">
    <name type="scientific">Microdochium trichocladiopsis</name>
    <dbReference type="NCBI Taxonomy" id="1682393"/>
    <lineage>
        <taxon>Eukaryota</taxon>
        <taxon>Fungi</taxon>
        <taxon>Dikarya</taxon>
        <taxon>Ascomycota</taxon>
        <taxon>Pezizomycotina</taxon>
        <taxon>Sordariomycetes</taxon>
        <taxon>Xylariomycetidae</taxon>
        <taxon>Xylariales</taxon>
        <taxon>Microdochiaceae</taxon>
        <taxon>Microdochium</taxon>
    </lineage>
</organism>
<evidence type="ECO:0000313" key="2">
    <source>
        <dbReference type="Proteomes" id="UP000756346"/>
    </source>
</evidence>
<accession>A0A9P8XQ71</accession>
<evidence type="ECO:0000313" key="1">
    <source>
        <dbReference type="EMBL" id="KAH7010856.1"/>
    </source>
</evidence>
<protein>
    <submittedName>
        <fullName evidence="1">Uncharacterized protein</fullName>
    </submittedName>
</protein>
<dbReference type="GeneID" id="70185549"/>
<sequence length="466" mass="51386">MAASRPKMNLLSLPAEIRLIIGEDVLEAPREIELSQTGGRTSNTWEAATGEHYDLDTQRITDIHNIKFLGNVLTAGGPISMLRHCFSSFDDLYLFLSAHRPAALTQIRYMVVHWSWLPPVGEMQAMLAGTGPAPDPRAVGVAINGRGQHDHILALLSHASRLERFALRIDMTNHYDSNGAFDQHMTETMLSGALTSIENIFLHTPDEDDGANMSTVTRLINLPGFCLELRMCTYDDSTMNLVEHQIVDLASLKDGLPIDFGANLPSYAFWTSADTRNRVKELSIKIHRRQLHHATLPRPPLPTVSGTTRMKAAYNASGLTVSGLYKDVQWLDRLDQPPSSRTRRSSKLTSHNTIAKRAARLVDPADGLIKQSIKVRAIYLSGERIMAAVRRWGGNDDQHVPLSALMSDDGLDALSHFLAAPAADLRVIFTAVGPLKLLEELGGCPCRRSKALKKIQCILEEAAAPQ</sequence>
<keyword evidence="2" id="KW-1185">Reference proteome</keyword>
<dbReference type="AlphaFoldDB" id="A0A9P8XQ71"/>